<keyword evidence="10" id="KW-0325">Glycoprotein</keyword>
<dbReference type="CDD" id="cd00899">
    <property type="entry name" value="b4GalT"/>
    <property type="match status" value="1"/>
</dbReference>
<feature type="transmembrane region" description="Helical" evidence="12">
    <location>
        <begin position="9"/>
        <end position="28"/>
    </location>
</feature>
<dbReference type="PANTHER" id="PTHR19300:SF57">
    <property type="entry name" value="BETA-1,4-N-ACETYLGALACTOSAMINYLTRANSFERASE"/>
    <property type="match status" value="1"/>
</dbReference>
<dbReference type="GO" id="GO:0005794">
    <property type="term" value="C:Golgi apparatus"/>
    <property type="evidence" value="ECO:0007669"/>
    <property type="project" value="TreeGrafter"/>
</dbReference>
<evidence type="ECO:0000256" key="6">
    <source>
        <dbReference type="ARBA" id="ARBA00022692"/>
    </source>
</evidence>
<dbReference type="PRINTS" id="PR02050">
    <property type="entry name" value="B14GALTRFASE"/>
</dbReference>
<dbReference type="GO" id="GO:0008378">
    <property type="term" value="F:galactosyltransferase activity"/>
    <property type="evidence" value="ECO:0007669"/>
    <property type="project" value="TreeGrafter"/>
</dbReference>
<accession>A0AAV2H2G3</accession>
<dbReference type="PANTHER" id="PTHR19300">
    <property type="entry name" value="BETA-1,4-GALACTOSYLTRANSFERASE"/>
    <property type="match status" value="1"/>
</dbReference>
<dbReference type="SUPFAM" id="SSF53448">
    <property type="entry name" value="Nucleotide-diphospho-sugar transferases"/>
    <property type="match status" value="1"/>
</dbReference>
<dbReference type="Pfam" id="PF13733">
    <property type="entry name" value="Glyco_transf_7N"/>
    <property type="match status" value="1"/>
</dbReference>
<dbReference type="InterPro" id="IPR027791">
    <property type="entry name" value="Galactosyl_T_C"/>
</dbReference>
<evidence type="ECO:0000259" key="13">
    <source>
        <dbReference type="Pfam" id="PF02709"/>
    </source>
</evidence>
<organism evidence="15 16">
    <name type="scientific">Lymnaea stagnalis</name>
    <name type="common">Great pond snail</name>
    <name type="synonym">Helix stagnalis</name>
    <dbReference type="NCBI Taxonomy" id="6523"/>
    <lineage>
        <taxon>Eukaryota</taxon>
        <taxon>Metazoa</taxon>
        <taxon>Spiralia</taxon>
        <taxon>Lophotrochozoa</taxon>
        <taxon>Mollusca</taxon>
        <taxon>Gastropoda</taxon>
        <taxon>Heterobranchia</taxon>
        <taxon>Euthyneura</taxon>
        <taxon>Panpulmonata</taxon>
        <taxon>Hygrophila</taxon>
        <taxon>Lymnaeoidea</taxon>
        <taxon>Lymnaeidae</taxon>
        <taxon>Lymnaea</taxon>
    </lineage>
</organism>
<keyword evidence="16" id="KW-1185">Reference proteome</keyword>
<feature type="compositionally biased region" description="Polar residues" evidence="11">
    <location>
        <begin position="485"/>
        <end position="503"/>
    </location>
</feature>
<evidence type="ECO:0000313" key="15">
    <source>
        <dbReference type="EMBL" id="CAL1527869.1"/>
    </source>
</evidence>
<keyword evidence="6 12" id="KW-0812">Transmembrane</keyword>
<dbReference type="Proteomes" id="UP001497497">
    <property type="component" value="Unassembled WGS sequence"/>
</dbReference>
<keyword evidence="4" id="KW-0328">Glycosyltransferase</keyword>
<evidence type="ECO:0000256" key="10">
    <source>
        <dbReference type="ARBA" id="ARBA00023180"/>
    </source>
</evidence>
<evidence type="ECO:0000256" key="11">
    <source>
        <dbReference type="SAM" id="MobiDB-lite"/>
    </source>
</evidence>
<feature type="compositionally biased region" description="Polar residues" evidence="11">
    <location>
        <begin position="75"/>
        <end position="87"/>
    </location>
</feature>
<feature type="domain" description="Galactosyltransferase C-terminal" evidence="13">
    <location>
        <begin position="301"/>
        <end position="378"/>
    </location>
</feature>
<evidence type="ECO:0000256" key="12">
    <source>
        <dbReference type="SAM" id="Phobius"/>
    </source>
</evidence>
<reference evidence="15 16" key="1">
    <citation type="submission" date="2024-04" db="EMBL/GenBank/DDBJ databases">
        <authorList>
            <consortium name="Genoscope - CEA"/>
            <person name="William W."/>
        </authorList>
    </citation>
    <scope>NUCLEOTIDE SEQUENCE [LARGE SCALE GENOMIC DNA]</scope>
</reference>
<comment type="similarity">
    <text evidence="3">Belongs to the glycosyltransferase 7 family.</text>
</comment>
<dbReference type="Gene3D" id="3.90.550.10">
    <property type="entry name" value="Spore Coat Polysaccharide Biosynthesis Protein SpsA, Chain A"/>
    <property type="match status" value="1"/>
</dbReference>
<comment type="caution">
    <text evidence="15">The sequence shown here is derived from an EMBL/GenBank/DDBJ whole genome shotgun (WGS) entry which is preliminary data.</text>
</comment>
<feature type="domain" description="Galactosyltransferase N-terminal" evidence="14">
    <location>
        <begin position="165"/>
        <end position="296"/>
    </location>
</feature>
<dbReference type="Pfam" id="PF02709">
    <property type="entry name" value="Glyco_transf_7C"/>
    <property type="match status" value="1"/>
</dbReference>
<evidence type="ECO:0000256" key="5">
    <source>
        <dbReference type="ARBA" id="ARBA00022679"/>
    </source>
</evidence>
<evidence type="ECO:0008006" key="17">
    <source>
        <dbReference type="Google" id="ProtNLM"/>
    </source>
</evidence>
<keyword evidence="7" id="KW-0735">Signal-anchor</keyword>
<evidence type="ECO:0000256" key="7">
    <source>
        <dbReference type="ARBA" id="ARBA00022968"/>
    </source>
</evidence>
<keyword evidence="9 12" id="KW-0472">Membrane</keyword>
<keyword evidence="5" id="KW-0808">Transferase</keyword>
<evidence type="ECO:0000256" key="4">
    <source>
        <dbReference type="ARBA" id="ARBA00022676"/>
    </source>
</evidence>
<evidence type="ECO:0000256" key="2">
    <source>
        <dbReference type="ARBA" id="ARBA00004922"/>
    </source>
</evidence>
<gene>
    <name evidence="15" type="ORF">GSLYS_00002039001</name>
</gene>
<dbReference type="InterPro" id="IPR003859">
    <property type="entry name" value="Galactosyl_T"/>
</dbReference>
<dbReference type="AlphaFoldDB" id="A0AAV2H2G3"/>
<dbReference type="GO" id="GO:0016020">
    <property type="term" value="C:membrane"/>
    <property type="evidence" value="ECO:0007669"/>
    <property type="project" value="UniProtKB-SubCell"/>
</dbReference>
<sequence>MLPVGLKRLLWMFAFVGVTLLCGNVLYMKRYNLSNEYVPAKINTQQEILSWRPRKSGSNAGRSKSKPSPGVNVTAHHTSSRPLTFSNDTRKSTGLDTADNGCLLNDTDNGSSNKVGNTSCRPKVAVKTPRVPSPSDTNEESRENSKHEILGLVSGLGQVNASKFCPEKSASLLGPLSGLHDDISKEELIKLFPEMEKGGRLRPKGCVPGQRLAVIFPYRNRHSHLHIVLNNLLPFLSRQQADVTFFVIEQNPPSTFNRGALLNIGFLEAEKMARFDCFIFHDVDLIPLNDNNLYRCGPNPRHFAVAMNKYNFTLPYSGYCGGVVGMTRDQYLTINGNSNLYVGWGGEDDDLLFRIKHKQFSLARYDLKTASYDMIKHKRDQGNDANPLRKIILKSATKRQAIEGLNTVKYQVNNITFDHLYTWIAVSVNTTDILRTVPLVTIQDVVEARELSKLSGKQESPKEKTVKPEAENQPMASKDLKTAKTRQNMTTTRTVATRQPALN</sequence>
<proteinExistence type="inferred from homology"/>
<evidence type="ECO:0000256" key="8">
    <source>
        <dbReference type="ARBA" id="ARBA00022989"/>
    </source>
</evidence>
<feature type="compositionally biased region" description="Polar residues" evidence="11">
    <location>
        <begin position="106"/>
        <end position="120"/>
    </location>
</feature>
<dbReference type="InterPro" id="IPR029044">
    <property type="entry name" value="Nucleotide-diphossugar_trans"/>
</dbReference>
<protein>
    <recommendedName>
        <fullName evidence="17">Beta-1,4-N-acetylgalactosaminyltransferase bre-4</fullName>
    </recommendedName>
</protein>
<evidence type="ECO:0000256" key="1">
    <source>
        <dbReference type="ARBA" id="ARBA00004606"/>
    </source>
</evidence>
<evidence type="ECO:0000259" key="14">
    <source>
        <dbReference type="Pfam" id="PF13733"/>
    </source>
</evidence>
<comment type="subcellular location">
    <subcellularLocation>
        <location evidence="1">Membrane</location>
        <topology evidence="1">Single-pass type II membrane protein</topology>
    </subcellularLocation>
</comment>
<feature type="region of interest" description="Disordered" evidence="11">
    <location>
        <begin position="453"/>
        <end position="503"/>
    </location>
</feature>
<feature type="region of interest" description="Disordered" evidence="11">
    <location>
        <begin position="49"/>
        <end position="146"/>
    </location>
</feature>
<evidence type="ECO:0000256" key="9">
    <source>
        <dbReference type="ARBA" id="ARBA00023136"/>
    </source>
</evidence>
<evidence type="ECO:0000313" key="16">
    <source>
        <dbReference type="Proteomes" id="UP001497497"/>
    </source>
</evidence>
<feature type="compositionally biased region" description="Basic and acidic residues" evidence="11">
    <location>
        <begin position="459"/>
        <end position="470"/>
    </location>
</feature>
<comment type="pathway">
    <text evidence="2">Protein modification; protein glycosylation.</text>
</comment>
<name>A0AAV2H2G3_LYMST</name>
<evidence type="ECO:0000256" key="3">
    <source>
        <dbReference type="ARBA" id="ARBA00005735"/>
    </source>
</evidence>
<dbReference type="EMBL" id="CAXITT010000023">
    <property type="protein sequence ID" value="CAL1527869.1"/>
    <property type="molecule type" value="Genomic_DNA"/>
</dbReference>
<dbReference type="GO" id="GO:0005975">
    <property type="term" value="P:carbohydrate metabolic process"/>
    <property type="evidence" value="ECO:0007669"/>
    <property type="project" value="InterPro"/>
</dbReference>
<dbReference type="InterPro" id="IPR027995">
    <property type="entry name" value="Galactosyl_T_N"/>
</dbReference>
<keyword evidence="8 12" id="KW-1133">Transmembrane helix</keyword>